<evidence type="ECO:0000256" key="5">
    <source>
        <dbReference type="ARBA" id="ARBA00022692"/>
    </source>
</evidence>
<dbReference type="GO" id="GO:0005886">
    <property type="term" value="C:plasma membrane"/>
    <property type="evidence" value="ECO:0007669"/>
    <property type="project" value="UniProtKB-SubCell"/>
</dbReference>
<keyword evidence="7 8" id="KW-0472">Membrane</keyword>
<dbReference type="GO" id="GO:0009103">
    <property type="term" value="P:lipopolysaccharide biosynthetic process"/>
    <property type="evidence" value="ECO:0007669"/>
    <property type="project" value="UniProtKB-ARBA"/>
</dbReference>
<dbReference type="RefSeq" id="WP_147159794.1">
    <property type="nucleotide sequence ID" value="NZ_BJYR01000015.1"/>
</dbReference>
<feature type="transmembrane region" description="Helical" evidence="8">
    <location>
        <begin position="21"/>
        <end position="38"/>
    </location>
</feature>
<evidence type="ECO:0000259" key="9">
    <source>
        <dbReference type="Pfam" id="PF13231"/>
    </source>
</evidence>
<feature type="transmembrane region" description="Helical" evidence="8">
    <location>
        <begin position="90"/>
        <end position="110"/>
    </location>
</feature>
<dbReference type="Proteomes" id="UP000321464">
    <property type="component" value="Unassembled WGS sequence"/>
</dbReference>
<dbReference type="GO" id="GO:0016763">
    <property type="term" value="F:pentosyltransferase activity"/>
    <property type="evidence" value="ECO:0007669"/>
    <property type="project" value="TreeGrafter"/>
</dbReference>
<evidence type="ECO:0000256" key="8">
    <source>
        <dbReference type="SAM" id="Phobius"/>
    </source>
</evidence>
<accession>A0A512ALE7</accession>
<dbReference type="EMBL" id="BJYR01000015">
    <property type="protein sequence ID" value="GEO00467.1"/>
    <property type="molecule type" value="Genomic_DNA"/>
</dbReference>
<comment type="subcellular location">
    <subcellularLocation>
        <location evidence="1">Cell membrane</location>
        <topology evidence="1">Multi-pass membrane protein</topology>
    </subcellularLocation>
</comment>
<evidence type="ECO:0000256" key="4">
    <source>
        <dbReference type="ARBA" id="ARBA00022679"/>
    </source>
</evidence>
<organism evidence="10 11">
    <name type="scientific">Novosphingobium sediminis</name>
    <dbReference type="NCBI Taxonomy" id="707214"/>
    <lineage>
        <taxon>Bacteria</taxon>
        <taxon>Pseudomonadati</taxon>
        <taxon>Pseudomonadota</taxon>
        <taxon>Alphaproteobacteria</taxon>
        <taxon>Sphingomonadales</taxon>
        <taxon>Sphingomonadaceae</taxon>
        <taxon>Novosphingobium</taxon>
    </lineage>
</organism>
<gene>
    <name evidence="10" type="ORF">NSE01_22990</name>
</gene>
<proteinExistence type="predicted"/>
<feature type="transmembrane region" description="Helical" evidence="8">
    <location>
        <begin position="292"/>
        <end position="309"/>
    </location>
</feature>
<dbReference type="PANTHER" id="PTHR33908:SF11">
    <property type="entry name" value="MEMBRANE PROTEIN"/>
    <property type="match status" value="1"/>
</dbReference>
<comment type="caution">
    <text evidence="10">The sequence shown here is derived from an EMBL/GenBank/DDBJ whole genome shotgun (WGS) entry which is preliminary data.</text>
</comment>
<evidence type="ECO:0000256" key="2">
    <source>
        <dbReference type="ARBA" id="ARBA00022475"/>
    </source>
</evidence>
<evidence type="ECO:0000313" key="10">
    <source>
        <dbReference type="EMBL" id="GEO00467.1"/>
    </source>
</evidence>
<evidence type="ECO:0000313" key="11">
    <source>
        <dbReference type="Proteomes" id="UP000321464"/>
    </source>
</evidence>
<keyword evidence="5 8" id="KW-0812">Transmembrane</keyword>
<keyword evidence="6 8" id="KW-1133">Transmembrane helix</keyword>
<evidence type="ECO:0000256" key="6">
    <source>
        <dbReference type="ARBA" id="ARBA00022989"/>
    </source>
</evidence>
<sequence>MTAAPARHADGGWAGALLREAPVLLFITACSLLVRIWWIDNPVVDHDEQFYSYVATAMLDGQIPYVDVWDRKPLGLFLLYEGAHALLGRGAFAYLAMANLFACVGAWLAYRMAAVLADRRTGWVAALLYLLAMTVFGCRGAQSELLFAPLCMGMMLLAMLYPGSLRAMLAAMLLGGLALQIKYTAAPFCAVFALFVLIEDYRRAPALVPLAGRAALYALTGLAPTIAFAAWYAAAGHFDDFVYANFVSIFERKTSIGRFHPKTLTVIAPFLLMIAAGTWARFRLGQTYPRRASLLVVVMTVGALASIYFPSNVLAYYYAFLAPFAVLLAVPFYDLRQRAGWFGASVLVAALVVTGNFPANIAAGRADVAQFHALVDRIKAGGAARTLYVFSGPTAAYAATGTRPRAKYPFPFHSAEYMEHGAVGRPQEQIVEEFLARRPMFILTRSDMTIYETSFTAPMVMNEVHAHYVPVGQYLILGDGLMLWQRRPDNAS</sequence>
<feature type="transmembrane region" description="Helical" evidence="8">
    <location>
        <begin position="315"/>
        <end position="333"/>
    </location>
</feature>
<feature type="transmembrane region" description="Helical" evidence="8">
    <location>
        <begin position="263"/>
        <end position="280"/>
    </location>
</feature>
<name>A0A512ALE7_9SPHN</name>
<dbReference type="Pfam" id="PF13231">
    <property type="entry name" value="PMT_2"/>
    <property type="match status" value="1"/>
</dbReference>
<feature type="domain" description="Glycosyltransferase RgtA/B/C/D-like" evidence="9">
    <location>
        <begin position="72"/>
        <end position="226"/>
    </location>
</feature>
<reference evidence="10 11" key="1">
    <citation type="submission" date="2019-07" db="EMBL/GenBank/DDBJ databases">
        <title>Whole genome shotgun sequence of Novosphingobium sediminis NBRC 106119.</title>
        <authorList>
            <person name="Hosoyama A."/>
            <person name="Uohara A."/>
            <person name="Ohji S."/>
            <person name="Ichikawa N."/>
        </authorList>
    </citation>
    <scope>NUCLEOTIDE SEQUENCE [LARGE SCALE GENOMIC DNA]</scope>
    <source>
        <strain evidence="10 11">NBRC 106119</strain>
    </source>
</reference>
<keyword evidence="2" id="KW-1003">Cell membrane</keyword>
<dbReference type="OrthoDB" id="345761at2"/>
<protein>
    <recommendedName>
        <fullName evidence="9">Glycosyltransferase RgtA/B/C/D-like domain-containing protein</fullName>
    </recommendedName>
</protein>
<dbReference type="PANTHER" id="PTHR33908">
    <property type="entry name" value="MANNOSYLTRANSFERASE YKCB-RELATED"/>
    <property type="match status" value="1"/>
</dbReference>
<feature type="transmembrane region" description="Helical" evidence="8">
    <location>
        <begin position="169"/>
        <end position="198"/>
    </location>
</feature>
<evidence type="ECO:0000256" key="7">
    <source>
        <dbReference type="ARBA" id="ARBA00023136"/>
    </source>
</evidence>
<feature type="transmembrane region" description="Helical" evidence="8">
    <location>
        <begin position="122"/>
        <end position="138"/>
    </location>
</feature>
<evidence type="ECO:0000256" key="3">
    <source>
        <dbReference type="ARBA" id="ARBA00022676"/>
    </source>
</evidence>
<dbReference type="InterPro" id="IPR038731">
    <property type="entry name" value="RgtA/B/C-like"/>
</dbReference>
<dbReference type="InterPro" id="IPR050297">
    <property type="entry name" value="LipidA_mod_glycosyltrf_83"/>
</dbReference>
<dbReference type="AlphaFoldDB" id="A0A512ALE7"/>
<feature type="transmembrane region" description="Helical" evidence="8">
    <location>
        <begin position="340"/>
        <end position="359"/>
    </location>
</feature>
<keyword evidence="3" id="KW-0328">Glycosyltransferase</keyword>
<evidence type="ECO:0000256" key="1">
    <source>
        <dbReference type="ARBA" id="ARBA00004651"/>
    </source>
</evidence>
<feature type="transmembrane region" description="Helical" evidence="8">
    <location>
        <begin position="210"/>
        <end position="234"/>
    </location>
</feature>
<keyword evidence="4" id="KW-0808">Transferase</keyword>
<keyword evidence="11" id="KW-1185">Reference proteome</keyword>